<dbReference type="InterPro" id="IPR012543">
    <property type="entry name" value="DUF1694"/>
</dbReference>
<dbReference type="OrthoDB" id="95278at2"/>
<dbReference type="SUPFAM" id="SSF160515">
    <property type="entry name" value="YueI-like"/>
    <property type="match status" value="1"/>
</dbReference>
<accession>L0FBC9</accession>
<dbReference type="InterPro" id="IPR029064">
    <property type="entry name" value="Ribosomal_eL30-like_sf"/>
</dbReference>
<keyword evidence="2" id="KW-1185">Reference proteome</keyword>
<gene>
    <name evidence="1" type="ordered locus">Desdi_2923</name>
</gene>
<name>L0FBC9_DESDL</name>
<evidence type="ECO:0000313" key="1">
    <source>
        <dbReference type="EMBL" id="AGA70335.1"/>
    </source>
</evidence>
<dbReference type="KEGG" id="ddl:Desdi_2923"/>
<dbReference type="HOGENOM" id="CLU_111531_1_1_9"/>
<sequence length="123" mass="14148">MSEDKSQLEERLMIGLHGTPELKLGEKLEHLGVFRERILRLLTKDQVDDKQIYPEIEEALKDPRSTRLLLNGDLAFDFRAKYIKIARQYNKPYTVVNDPRLKGEVGLVVASDQAVDVNEVEVK</sequence>
<proteinExistence type="predicted"/>
<dbReference type="EMBL" id="CP003344">
    <property type="protein sequence ID" value="AGA70335.1"/>
    <property type="molecule type" value="Genomic_DNA"/>
</dbReference>
<organism evidence="1 2">
    <name type="scientific">Desulfitobacterium dichloroeliminans (strain LMG P-21439 / DCA1)</name>
    <dbReference type="NCBI Taxonomy" id="871963"/>
    <lineage>
        <taxon>Bacteria</taxon>
        <taxon>Bacillati</taxon>
        <taxon>Bacillota</taxon>
        <taxon>Clostridia</taxon>
        <taxon>Eubacteriales</taxon>
        <taxon>Desulfitobacteriaceae</taxon>
        <taxon>Desulfitobacterium</taxon>
    </lineage>
</organism>
<reference evidence="2" key="1">
    <citation type="submission" date="2012-02" db="EMBL/GenBank/DDBJ databases">
        <title>Complete sequence of Desulfitobacterium dichloroeliminans LMG P-21439.</title>
        <authorList>
            <person name="Lucas S."/>
            <person name="Han J."/>
            <person name="Lapidus A."/>
            <person name="Cheng J.-F."/>
            <person name="Goodwin L."/>
            <person name="Pitluck S."/>
            <person name="Peters L."/>
            <person name="Ovchinnikova G."/>
            <person name="Teshima H."/>
            <person name="Detter J.C."/>
            <person name="Han C."/>
            <person name="Tapia R."/>
            <person name="Land M."/>
            <person name="Hauser L."/>
            <person name="Kyrpides N."/>
            <person name="Ivanova N."/>
            <person name="Pagani I."/>
            <person name="Kruse T."/>
            <person name="de Vos W.M."/>
            <person name="Boon N."/>
            <person name="Smidt H."/>
            <person name="Woyke T."/>
        </authorList>
    </citation>
    <scope>NUCLEOTIDE SEQUENCE [LARGE SCALE GENOMIC DNA]</scope>
    <source>
        <strain evidence="2">LMG P-21439 / DCA1</strain>
    </source>
</reference>
<evidence type="ECO:0008006" key="3">
    <source>
        <dbReference type="Google" id="ProtNLM"/>
    </source>
</evidence>
<dbReference type="Pfam" id="PF07997">
    <property type="entry name" value="DUF1694"/>
    <property type="match status" value="1"/>
</dbReference>
<dbReference type="STRING" id="871963.Desdi_2923"/>
<dbReference type="AlphaFoldDB" id="L0FBC9"/>
<evidence type="ECO:0000313" key="2">
    <source>
        <dbReference type="Proteomes" id="UP000010797"/>
    </source>
</evidence>
<dbReference type="eggNOG" id="COG5506">
    <property type="taxonomic scope" value="Bacteria"/>
</dbReference>
<dbReference type="Proteomes" id="UP000010797">
    <property type="component" value="Chromosome"/>
</dbReference>
<protein>
    <recommendedName>
        <fullName evidence="3">DUF1694 domain-containing protein</fullName>
    </recommendedName>
</protein>
<dbReference type="Gene3D" id="3.30.1330.30">
    <property type="match status" value="1"/>
</dbReference>